<keyword evidence="3" id="KW-1185">Reference proteome</keyword>
<evidence type="ECO:0000256" key="1">
    <source>
        <dbReference type="SAM" id="SignalP"/>
    </source>
</evidence>
<dbReference type="Gene3D" id="2.120.10.30">
    <property type="entry name" value="TolB, C-terminal domain"/>
    <property type="match status" value="1"/>
</dbReference>
<keyword evidence="1" id="KW-0732">Signal</keyword>
<reference evidence="2 3" key="1">
    <citation type="submission" date="2022-04" db="EMBL/GenBank/DDBJ databases">
        <title>Hymenobacter sp. isolated from the air.</title>
        <authorList>
            <person name="Won M."/>
            <person name="Lee C.-M."/>
            <person name="Woen H.-Y."/>
            <person name="Kwon S.-W."/>
        </authorList>
    </citation>
    <scope>NUCLEOTIDE SEQUENCE [LARGE SCALE GENOMIC DNA]</scope>
    <source>
        <strain evidence="3">5116 S-27</strain>
    </source>
</reference>
<dbReference type="SUPFAM" id="SSF101898">
    <property type="entry name" value="NHL repeat"/>
    <property type="match status" value="1"/>
</dbReference>
<dbReference type="PANTHER" id="PTHR35580">
    <property type="entry name" value="CELL SURFACE GLYCOPROTEIN (S-LAYER PROTEIN)-LIKE PROTEIN"/>
    <property type="match status" value="1"/>
</dbReference>
<dbReference type="Proteomes" id="UP000831785">
    <property type="component" value="Chromosome"/>
</dbReference>
<dbReference type="PANTHER" id="PTHR35580:SF1">
    <property type="entry name" value="PHYTASE-LIKE DOMAIN-CONTAINING PROTEIN"/>
    <property type="match status" value="1"/>
</dbReference>
<organism evidence="2 3">
    <name type="scientific">Hymenobacter cellulosivorans</name>
    <dbReference type="NCBI Taxonomy" id="2932249"/>
    <lineage>
        <taxon>Bacteria</taxon>
        <taxon>Pseudomonadati</taxon>
        <taxon>Bacteroidota</taxon>
        <taxon>Cytophagia</taxon>
        <taxon>Cytophagales</taxon>
        <taxon>Hymenobacteraceae</taxon>
        <taxon>Hymenobacter</taxon>
    </lineage>
</organism>
<gene>
    <name evidence="2" type="ORF">MUN80_24530</name>
</gene>
<protein>
    <recommendedName>
        <fullName evidence="4">T9SS type A sorting domain-containing protein</fullName>
    </recommendedName>
</protein>
<accession>A0ABY4F8B6</accession>
<dbReference type="RefSeq" id="WP_244717343.1">
    <property type="nucleotide sequence ID" value="NZ_CP095049.1"/>
</dbReference>
<proteinExistence type="predicted"/>
<name>A0ABY4F8B6_9BACT</name>
<dbReference type="InterPro" id="IPR052918">
    <property type="entry name" value="Motility_Chemotaxis_Reg"/>
</dbReference>
<dbReference type="InterPro" id="IPR011042">
    <property type="entry name" value="6-blade_b-propeller_TolB-like"/>
</dbReference>
<feature type="signal peptide" evidence="1">
    <location>
        <begin position="1"/>
        <end position="26"/>
    </location>
</feature>
<evidence type="ECO:0008006" key="4">
    <source>
        <dbReference type="Google" id="ProtNLM"/>
    </source>
</evidence>
<sequence>MRFSTVPSIFLASLAALSLAPQAVQAQVAPAWSSVVRAVAPSASPSLGSQGAKVVVAPDGSQIVSGYFRGDFTLGGVTLVGSAVANAVNVFVAKFNPDGSVAWVRQGTSNSSQANQRAYTSVDAAGNVYLSGSFSNQLQFGTTTLTAPADVTDAYLVKYDPQGTLLWIRRGGMQTGSVLMEVNTGTDAAGNVYLSGGFSGGSLNFGSTTVVRAFASSAYLAKFDAAGTLQWLRQDGGNDSGGANGRGISVDAAGNAFVTGTQRGISTFGTFTLNSGATPNDNLYLVKYSPQGTPLWARSAGGAGAESGADVALDAAGNIAVVGISQQQASSMYLLRFDVQGTLLWERFVEPVGPTFLMGSGVAFDNRGGLYVTGTFQSSIRFGTTTLTAPSGAYNLFLVRYDQQASVAWAGSVTGPTFNDGGSGSDVATDAAGNVFLTGAVGGNVTFGPISSPNTGTNVFLARLTAGSILSRTAAARTSLALYPNPATGTTTLTLPVGGGHLVLSDALGRPVREQVLPAVAGTCPVALDGLAPGVYQLRATLGNGTMATAPLLVR</sequence>
<dbReference type="EMBL" id="CP095049">
    <property type="protein sequence ID" value="UOQ52896.1"/>
    <property type="molecule type" value="Genomic_DNA"/>
</dbReference>
<feature type="chain" id="PRO_5047272364" description="T9SS type A sorting domain-containing protein" evidence="1">
    <location>
        <begin position="27"/>
        <end position="555"/>
    </location>
</feature>
<evidence type="ECO:0000313" key="3">
    <source>
        <dbReference type="Proteomes" id="UP000831785"/>
    </source>
</evidence>
<evidence type="ECO:0000313" key="2">
    <source>
        <dbReference type="EMBL" id="UOQ52896.1"/>
    </source>
</evidence>